<dbReference type="GO" id="GO:0015562">
    <property type="term" value="F:efflux transmembrane transporter activity"/>
    <property type="evidence" value="ECO:0007669"/>
    <property type="project" value="InterPro"/>
</dbReference>
<proteinExistence type="predicted"/>
<dbReference type="Gene3D" id="1.20.1600.10">
    <property type="entry name" value="Outer membrane efflux proteins (OEP)"/>
    <property type="match status" value="1"/>
</dbReference>
<dbReference type="AlphaFoldDB" id="A0A3B0SK35"/>
<dbReference type="SUPFAM" id="SSF56954">
    <property type="entry name" value="Outer membrane efflux proteins (OEP)"/>
    <property type="match status" value="1"/>
</dbReference>
<evidence type="ECO:0000313" key="1">
    <source>
        <dbReference type="EMBL" id="VAW05758.1"/>
    </source>
</evidence>
<protein>
    <submittedName>
        <fullName evidence="1">Heavy metal RND efflux outer membrane protein, CzcC family</fullName>
    </submittedName>
</protein>
<dbReference type="PANTHER" id="PTHR30203:SF23">
    <property type="entry name" value="OUTER MEMBRANE EFFLUX PROTEIN"/>
    <property type="match status" value="1"/>
</dbReference>
<organism evidence="1">
    <name type="scientific">hydrothermal vent metagenome</name>
    <dbReference type="NCBI Taxonomy" id="652676"/>
    <lineage>
        <taxon>unclassified sequences</taxon>
        <taxon>metagenomes</taxon>
        <taxon>ecological metagenomes</taxon>
    </lineage>
</organism>
<reference evidence="1" key="1">
    <citation type="submission" date="2018-06" db="EMBL/GenBank/DDBJ databases">
        <authorList>
            <person name="Zhirakovskaya E."/>
        </authorList>
    </citation>
    <scope>NUCLEOTIDE SEQUENCE</scope>
</reference>
<dbReference type="InterPro" id="IPR010131">
    <property type="entry name" value="MdtP/NodT-like"/>
</dbReference>
<name>A0A3B0SK35_9ZZZZ</name>
<sequence length="416" mass="46568">MFRIILAALTLISATSATVAAQSNSPLTMEEAVAIALSAGDPSVRQFEEKSLALEDRAVADKQLPDPKVKLSATNFPVDTFRFGQEPMTQAQVSLQQAFPRGKTLHYRGERRDAEAEAQRALQKLQETQIALDTKTTWLELYYWRGAQGKVSESRQAVHELSDIARSIFSTGRRSAQDVLRADLELTVLDDRLVEIERQIDISRANLARLIGPDESPRPLATNLPTHSKLRDRAALREQLVRHPSIDAIDSEIDARKSDIDIARQQYKPGFTFNGGYGVRGGSRPDFATVGVTFDVPIFTGKKQDRNVSAARRDRSSVEMKRKARLLELDRQLAGAYADQARLEQRITLYEKSVLLRASETTQATLTAYQNDLSDFAELVRARLAELDTELTLLRLRVDRAQVMAKLDYLAGENNE</sequence>
<gene>
    <name evidence="1" type="ORF">MNBD_ALPHA05-519</name>
</gene>
<accession>A0A3B0SK35</accession>
<dbReference type="Pfam" id="PF02321">
    <property type="entry name" value="OEP"/>
    <property type="match status" value="1"/>
</dbReference>
<dbReference type="PANTHER" id="PTHR30203">
    <property type="entry name" value="OUTER MEMBRANE CATION EFFLUX PROTEIN"/>
    <property type="match status" value="1"/>
</dbReference>
<dbReference type="InterPro" id="IPR003423">
    <property type="entry name" value="OMP_efflux"/>
</dbReference>
<dbReference type="EMBL" id="UOEH01000484">
    <property type="protein sequence ID" value="VAW05758.1"/>
    <property type="molecule type" value="Genomic_DNA"/>
</dbReference>